<protein>
    <submittedName>
        <fullName evidence="2">Polyketide antibiotic transporter</fullName>
    </submittedName>
</protein>
<evidence type="ECO:0000256" key="1">
    <source>
        <dbReference type="SAM" id="Phobius"/>
    </source>
</evidence>
<feature type="transmembrane region" description="Helical" evidence="1">
    <location>
        <begin position="125"/>
        <end position="155"/>
    </location>
</feature>
<comment type="caution">
    <text evidence="2">The sequence shown here is derived from an EMBL/GenBank/DDBJ whole genome shotgun (WGS) entry which is preliminary data.</text>
</comment>
<feature type="transmembrane region" description="Helical" evidence="1">
    <location>
        <begin position="85"/>
        <end position="104"/>
    </location>
</feature>
<accession>A0A430HW09</accession>
<keyword evidence="1" id="KW-1133">Transmembrane helix</keyword>
<gene>
    <name evidence="2" type="ORF">EAH68_11870</name>
</gene>
<feature type="transmembrane region" description="Helical" evidence="1">
    <location>
        <begin position="21"/>
        <end position="38"/>
    </location>
</feature>
<feature type="transmembrane region" description="Helical" evidence="1">
    <location>
        <begin position="504"/>
        <end position="524"/>
    </location>
</feature>
<feature type="transmembrane region" description="Helical" evidence="1">
    <location>
        <begin position="460"/>
        <end position="478"/>
    </location>
</feature>
<proteinExistence type="predicted"/>
<dbReference type="EMBL" id="RXHJ01000016">
    <property type="protein sequence ID" value="RSZ61770.1"/>
    <property type="molecule type" value="Genomic_DNA"/>
</dbReference>
<reference evidence="2 3" key="1">
    <citation type="submission" date="2018-12" db="EMBL/GenBank/DDBJ databases">
        <title>YIM 101343 draft genome.</title>
        <authorList>
            <person name="Chen X."/>
        </authorList>
    </citation>
    <scope>NUCLEOTIDE SEQUENCE [LARGE SCALE GENOMIC DNA]</scope>
    <source>
        <strain evidence="2 3">YIM 101343</strain>
    </source>
</reference>
<feature type="transmembrane region" description="Helical" evidence="1">
    <location>
        <begin position="348"/>
        <end position="368"/>
    </location>
</feature>
<dbReference type="AlphaFoldDB" id="A0A430HW09"/>
<feature type="transmembrane region" description="Helical" evidence="1">
    <location>
        <begin position="430"/>
        <end position="453"/>
    </location>
</feature>
<organism evidence="2 3">
    <name type="scientific">Corynebacterium hylobatis</name>
    <dbReference type="NCBI Taxonomy" id="1859290"/>
    <lineage>
        <taxon>Bacteria</taxon>
        <taxon>Bacillati</taxon>
        <taxon>Actinomycetota</taxon>
        <taxon>Actinomycetes</taxon>
        <taxon>Mycobacteriales</taxon>
        <taxon>Corynebacteriaceae</taxon>
        <taxon>Corynebacterium</taxon>
    </lineage>
</organism>
<dbReference type="RefSeq" id="WP_126121556.1">
    <property type="nucleotide sequence ID" value="NZ_RXHJ01000016.1"/>
</dbReference>
<sequence length="532" mass="56173">MTSRLAGTGQLLRLYLRLDRFRLSVWILAILVVVWASVDSLQNTLSDPESLQARAILGANPASIMMTGPLFTENYNFGTMVANELSLWLLLPTAIMAVLFTVRHTRTDEESGRLEMLRALPHGRLAATAATTVLVLLASTALGAATTVGLLIPGMVVADSVAFGLAVAVTGLVFGAATAVAAQLTSSAGTATGLGMSAIVLAFLIRGVGDVIDHEGSWLSWFSPFAWAQQTRLYSDLRWWPLLISLAVAVGLTVVALRLAGNRDLGAGIGTDRPGPAEAAARLLSPEGLAYRMETPKYLLWGVGLLFFAVAFGSLASELEGVLDDVPALNEWVEIDLSDLTTSFGSLVLSYLSLGPAVLLVTSVLRLRREEREGRLTALLLGGFSRPRVLAGWFAVAAVEAVLLMVVLGAGLGLGMVLGSGGGGWIGEMALASLAYVPTVLLYGAISALLLGWLPRLATLSWLVVTWSALVLFLGQLLRLPDWAMGLSPLRHAPLVPEAEPDPAPLAVMAALTVAFLALGLLGLRRRDIAEG</sequence>
<feature type="transmembrane region" description="Helical" evidence="1">
    <location>
        <begin position="194"/>
        <end position="212"/>
    </location>
</feature>
<keyword evidence="3" id="KW-1185">Reference proteome</keyword>
<feature type="transmembrane region" description="Helical" evidence="1">
    <location>
        <begin position="389"/>
        <end position="418"/>
    </location>
</feature>
<keyword evidence="1" id="KW-0812">Transmembrane</keyword>
<feature type="transmembrane region" description="Helical" evidence="1">
    <location>
        <begin position="161"/>
        <end position="182"/>
    </location>
</feature>
<dbReference type="OrthoDB" id="2014935at2"/>
<keyword evidence="1" id="KW-0472">Membrane</keyword>
<feature type="transmembrane region" description="Helical" evidence="1">
    <location>
        <begin position="239"/>
        <end position="260"/>
    </location>
</feature>
<evidence type="ECO:0000313" key="3">
    <source>
        <dbReference type="Proteomes" id="UP000274907"/>
    </source>
</evidence>
<name>A0A430HW09_9CORY</name>
<evidence type="ECO:0000313" key="2">
    <source>
        <dbReference type="EMBL" id="RSZ61770.1"/>
    </source>
</evidence>
<feature type="transmembrane region" description="Helical" evidence="1">
    <location>
        <begin position="298"/>
        <end position="317"/>
    </location>
</feature>
<dbReference type="Proteomes" id="UP000274907">
    <property type="component" value="Unassembled WGS sequence"/>
</dbReference>